<comment type="caution">
    <text evidence="1">The sequence shown here is derived from an EMBL/GenBank/DDBJ whole genome shotgun (WGS) entry which is preliminary data.</text>
</comment>
<gene>
    <name evidence="1" type="ORF">theurythT_23740</name>
</gene>
<protein>
    <recommendedName>
        <fullName evidence="3">Cytochrome c domain-containing protein</fullName>
    </recommendedName>
</protein>
<reference evidence="1 2" key="1">
    <citation type="submission" date="2023-03" db="EMBL/GenBank/DDBJ databases">
        <title>Draft genome sequence of Thalassotalea eurytherma JCM 18482T.</title>
        <authorList>
            <person name="Sawabe T."/>
        </authorList>
    </citation>
    <scope>NUCLEOTIDE SEQUENCE [LARGE SCALE GENOMIC DNA]</scope>
    <source>
        <strain evidence="1 2">JCM 18482</strain>
    </source>
</reference>
<evidence type="ECO:0000313" key="1">
    <source>
        <dbReference type="EMBL" id="GLX82922.1"/>
    </source>
</evidence>
<dbReference type="RefSeq" id="WP_284208310.1">
    <property type="nucleotide sequence ID" value="NZ_BSSU01000011.1"/>
</dbReference>
<evidence type="ECO:0000313" key="2">
    <source>
        <dbReference type="Proteomes" id="UP001157133"/>
    </source>
</evidence>
<name>A0ABQ6H801_9GAMM</name>
<keyword evidence="2" id="KW-1185">Reference proteome</keyword>
<sequence length="97" mass="10728">MPQFEDLNNCQNLYPNARLNTLNALNKLQQERDDDVSELPRVQLGNNEVADLVAFLTSLTDACLTERECIAPWIAVQTNDNPDGEVLIATDAQGNAL</sequence>
<evidence type="ECO:0008006" key="3">
    <source>
        <dbReference type="Google" id="ProtNLM"/>
    </source>
</evidence>
<dbReference type="EMBL" id="BSSU01000011">
    <property type="protein sequence ID" value="GLX82922.1"/>
    <property type="molecule type" value="Genomic_DNA"/>
</dbReference>
<accession>A0ABQ6H801</accession>
<organism evidence="1 2">
    <name type="scientific">Thalassotalea eurytherma</name>
    <dbReference type="NCBI Taxonomy" id="1144278"/>
    <lineage>
        <taxon>Bacteria</taxon>
        <taxon>Pseudomonadati</taxon>
        <taxon>Pseudomonadota</taxon>
        <taxon>Gammaproteobacteria</taxon>
        <taxon>Alteromonadales</taxon>
        <taxon>Colwelliaceae</taxon>
        <taxon>Thalassotalea</taxon>
    </lineage>
</organism>
<proteinExistence type="predicted"/>
<dbReference type="Proteomes" id="UP001157133">
    <property type="component" value="Unassembled WGS sequence"/>
</dbReference>